<evidence type="ECO:0008006" key="4">
    <source>
        <dbReference type="Google" id="ProtNLM"/>
    </source>
</evidence>
<feature type="chain" id="PRO_5007887987" description="Lipoprotein" evidence="1">
    <location>
        <begin position="19"/>
        <end position="48"/>
    </location>
</feature>
<protein>
    <recommendedName>
        <fullName evidence="4">Lipoprotein</fullName>
    </recommendedName>
</protein>
<dbReference type="EMBL" id="AUYC01000066">
    <property type="protein sequence ID" value="KZN58919.1"/>
    <property type="molecule type" value="Genomic_DNA"/>
</dbReference>
<proteinExistence type="predicted"/>
<evidence type="ECO:0000313" key="3">
    <source>
        <dbReference type="Proteomes" id="UP000076486"/>
    </source>
</evidence>
<reference evidence="2 3" key="1">
    <citation type="submission" date="2013-07" db="EMBL/GenBank/DDBJ databases">
        <title>Comparative Genomic and Metabolomic Analysis of Twelve Strains of Pseudoalteromonas luteoviolacea.</title>
        <authorList>
            <person name="Vynne N.G."/>
            <person name="Mansson M."/>
            <person name="Gram L."/>
        </authorList>
    </citation>
    <scope>NUCLEOTIDE SEQUENCE [LARGE SCALE GENOMIC DNA]</scope>
    <source>
        <strain evidence="2 3">CPMOR-1</strain>
    </source>
</reference>
<evidence type="ECO:0000256" key="1">
    <source>
        <dbReference type="SAM" id="SignalP"/>
    </source>
</evidence>
<dbReference type="PROSITE" id="PS51257">
    <property type="entry name" value="PROKAR_LIPOPROTEIN"/>
    <property type="match status" value="1"/>
</dbReference>
<comment type="caution">
    <text evidence="2">The sequence shown here is derived from an EMBL/GenBank/DDBJ whole genome shotgun (WGS) entry which is preliminary data.</text>
</comment>
<sequence>MKYTFLAILVLFTASACAAGGGSGIWAKYETSLCDSGPGGIPEPPTVV</sequence>
<dbReference type="Proteomes" id="UP000076486">
    <property type="component" value="Unassembled WGS sequence"/>
</dbReference>
<gene>
    <name evidence="2" type="ORF">N473_26240</name>
</gene>
<feature type="signal peptide" evidence="1">
    <location>
        <begin position="1"/>
        <end position="18"/>
    </location>
</feature>
<organism evidence="2 3">
    <name type="scientific">Pseudoalteromonas luteoviolacea CPMOR-1</name>
    <dbReference type="NCBI Taxonomy" id="1365248"/>
    <lineage>
        <taxon>Bacteria</taxon>
        <taxon>Pseudomonadati</taxon>
        <taxon>Pseudomonadota</taxon>
        <taxon>Gammaproteobacteria</taxon>
        <taxon>Alteromonadales</taxon>
        <taxon>Pseudoalteromonadaceae</taxon>
        <taxon>Pseudoalteromonas</taxon>
    </lineage>
</organism>
<evidence type="ECO:0000313" key="2">
    <source>
        <dbReference type="EMBL" id="KZN58919.1"/>
    </source>
</evidence>
<keyword evidence="1" id="KW-0732">Signal</keyword>
<dbReference type="PATRIC" id="fig|1365248.3.peg.4723"/>
<dbReference type="AlphaFoldDB" id="A0A167I5D9"/>
<accession>A0A167I5D9</accession>
<name>A0A167I5D9_9GAMM</name>